<dbReference type="Proteomes" id="UP000249524">
    <property type="component" value="Unassembled WGS sequence"/>
</dbReference>
<accession>A0A328BGM4</accession>
<organism evidence="1 2">
    <name type="scientific">Phenylobacterium kunshanense</name>
    <dbReference type="NCBI Taxonomy" id="1445034"/>
    <lineage>
        <taxon>Bacteria</taxon>
        <taxon>Pseudomonadati</taxon>
        <taxon>Pseudomonadota</taxon>
        <taxon>Alphaproteobacteria</taxon>
        <taxon>Caulobacterales</taxon>
        <taxon>Caulobacteraceae</taxon>
        <taxon>Phenylobacterium</taxon>
    </lineage>
</organism>
<gene>
    <name evidence="1" type="ORF">DJ019_14175</name>
</gene>
<dbReference type="InterPro" id="IPR033469">
    <property type="entry name" value="CYTH-like_dom_sf"/>
</dbReference>
<dbReference type="OrthoDB" id="9805588at2"/>
<protein>
    <recommendedName>
        <fullName evidence="3">CYTH domain-containing protein</fullName>
    </recommendedName>
</protein>
<dbReference type="AlphaFoldDB" id="A0A328BGM4"/>
<sequence>MAVKLPKYAHWVAERRFLVDPAKLPALDPGTARLIEDLYIDGGRLRLRRITHAATGEQEFKLGKKYAPDNPLIGPMTNLYLDPEEYAVLQALPGRRVTKERYKIGAFVIDIFRPPFEGLVTAECEASNRMAALRFDVPEWCVREVTTEVDYTGWSLAQAQATPKA</sequence>
<dbReference type="Gene3D" id="2.40.320.10">
    <property type="entry name" value="Hypothetical Protein Pfu-838710-001"/>
    <property type="match status" value="1"/>
</dbReference>
<dbReference type="EMBL" id="QFYS01000006">
    <property type="protein sequence ID" value="RAK64318.1"/>
    <property type="molecule type" value="Genomic_DNA"/>
</dbReference>
<evidence type="ECO:0000313" key="1">
    <source>
        <dbReference type="EMBL" id="RAK64318.1"/>
    </source>
</evidence>
<comment type="caution">
    <text evidence="1">The sequence shown here is derived from an EMBL/GenBank/DDBJ whole genome shotgun (WGS) entry which is preliminary data.</text>
</comment>
<dbReference type="RefSeq" id="WP_111276705.1">
    <property type="nucleotide sequence ID" value="NZ_QFYS01000006.1"/>
</dbReference>
<keyword evidence="2" id="KW-1185">Reference proteome</keyword>
<name>A0A328BGM4_9CAUL</name>
<reference evidence="1 2" key="1">
    <citation type="submission" date="2018-05" db="EMBL/GenBank/DDBJ databases">
        <authorList>
            <person name="Lanie J.A."/>
            <person name="Ng W.-L."/>
            <person name="Kazmierczak K.M."/>
            <person name="Andrzejewski T.M."/>
            <person name="Davidsen T.M."/>
            <person name="Wayne K.J."/>
            <person name="Tettelin H."/>
            <person name="Glass J.I."/>
            <person name="Rusch D."/>
            <person name="Podicherti R."/>
            <person name="Tsui H.-C.T."/>
            <person name="Winkler M.E."/>
        </authorList>
    </citation>
    <scope>NUCLEOTIDE SEQUENCE [LARGE SCALE GENOMIC DNA]</scope>
    <source>
        <strain evidence="1 2">BUT-10</strain>
    </source>
</reference>
<proteinExistence type="predicted"/>
<evidence type="ECO:0000313" key="2">
    <source>
        <dbReference type="Proteomes" id="UP000249524"/>
    </source>
</evidence>
<evidence type="ECO:0008006" key="3">
    <source>
        <dbReference type="Google" id="ProtNLM"/>
    </source>
</evidence>
<dbReference type="SUPFAM" id="SSF55154">
    <property type="entry name" value="CYTH-like phosphatases"/>
    <property type="match status" value="1"/>
</dbReference>